<dbReference type="EMBL" id="CP121689">
    <property type="protein sequence ID" value="WZL76568.1"/>
    <property type="molecule type" value="Genomic_DNA"/>
</dbReference>
<dbReference type="Pfam" id="PF13561">
    <property type="entry name" value="adh_short_C2"/>
    <property type="match status" value="1"/>
</dbReference>
<protein>
    <submittedName>
        <fullName evidence="3">SDR family oxidoreductase</fullName>
    </submittedName>
</protein>
<reference evidence="3 4" key="1">
    <citation type="submission" date="2023-03" db="EMBL/GenBank/DDBJ databases">
        <title>Novel Species.</title>
        <authorList>
            <person name="Ma S."/>
        </authorList>
    </citation>
    <scope>NUCLEOTIDE SEQUENCE [LARGE SCALE GENOMIC DNA]</scope>
    <source>
        <strain evidence="3 4">B11</strain>
    </source>
</reference>
<proteinExistence type="inferred from homology"/>
<dbReference type="SUPFAM" id="SSF51735">
    <property type="entry name" value="NAD(P)-binding Rossmann-fold domains"/>
    <property type="match status" value="1"/>
</dbReference>
<evidence type="ECO:0000256" key="1">
    <source>
        <dbReference type="ARBA" id="ARBA00006484"/>
    </source>
</evidence>
<evidence type="ECO:0000313" key="3">
    <source>
        <dbReference type="EMBL" id="WZL76568.1"/>
    </source>
</evidence>
<dbReference type="InterPro" id="IPR036291">
    <property type="entry name" value="NAD(P)-bd_dom_sf"/>
</dbReference>
<accession>A0ABZ2YC41</accession>
<name>A0ABZ2YC41_9BACT</name>
<dbReference type="PANTHER" id="PTHR42760:SF133">
    <property type="entry name" value="3-OXOACYL-[ACYL-CARRIER-PROTEIN] REDUCTASE"/>
    <property type="match status" value="1"/>
</dbReference>
<evidence type="ECO:0000313" key="4">
    <source>
        <dbReference type="Proteomes" id="UP001461341"/>
    </source>
</evidence>
<keyword evidence="4" id="KW-1185">Reference proteome</keyword>
<dbReference type="NCBIfam" id="NF005559">
    <property type="entry name" value="PRK07231.1"/>
    <property type="match status" value="1"/>
</dbReference>
<organism evidence="3 4">
    <name type="scientific">Thermatribacter velox</name>
    <dbReference type="NCBI Taxonomy" id="3039681"/>
    <lineage>
        <taxon>Bacteria</taxon>
        <taxon>Pseudomonadati</taxon>
        <taxon>Atribacterota</taxon>
        <taxon>Atribacteria</taxon>
        <taxon>Atribacterales</taxon>
        <taxon>Thermatribacteraceae</taxon>
        <taxon>Thermatribacter</taxon>
    </lineage>
</organism>
<dbReference type="InterPro" id="IPR002347">
    <property type="entry name" value="SDR_fam"/>
</dbReference>
<dbReference type="NCBIfam" id="NF009466">
    <property type="entry name" value="PRK12826.1-2"/>
    <property type="match status" value="1"/>
</dbReference>
<dbReference type="PRINTS" id="PR00080">
    <property type="entry name" value="SDRFAMILY"/>
</dbReference>
<dbReference type="Gene3D" id="3.40.50.720">
    <property type="entry name" value="NAD(P)-binding Rossmann-like Domain"/>
    <property type="match status" value="1"/>
</dbReference>
<dbReference type="RefSeq" id="WP_369018732.1">
    <property type="nucleotide sequence ID" value="NZ_CP121689.1"/>
</dbReference>
<keyword evidence="2" id="KW-0560">Oxidoreductase</keyword>
<gene>
    <name evidence="3" type="ORF">QBE54_02215</name>
</gene>
<dbReference type="Proteomes" id="UP001461341">
    <property type="component" value="Chromosome"/>
</dbReference>
<sequence>MAYFFDLSGKVAIVTGSSRGLGKAMAIALAQAGANLVVTSRNPKSLEETCNIIEQYGSKALPCQLDVTSTESISQMVETVIREFGRIDILVNNAGMNIRKPALSLSEEDWDRVINTNLKSVFFCSQKVAPYMMKQKWGRIINIGSATTVFGFPNMNPYCASRGGIVQLTRSLAAEWGKYGITVNVLAPGWFRTEQTRVLWENPRWMEMVTRRTPLGRIGEPEELGPVVVFLASEQASFITGAVLMVDGGFTGCDSEIMDVSYFQQR</sequence>
<evidence type="ECO:0000256" key="2">
    <source>
        <dbReference type="ARBA" id="ARBA00023002"/>
    </source>
</evidence>
<dbReference type="PRINTS" id="PR00081">
    <property type="entry name" value="GDHRDH"/>
</dbReference>
<comment type="similarity">
    <text evidence="1">Belongs to the short-chain dehydrogenases/reductases (SDR) family.</text>
</comment>
<dbReference type="PANTHER" id="PTHR42760">
    <property type="entry name" value="SHORT-CHAIN DEHYDROGENASES/REDUCTASES FAMILY MEMBER"/>
    <property type="match status" value="1"/>
</dbReference>